<dbReference type="STRING" id="1123308.GCA_000380085_00373"/>
<dbReference type="SUPFAM" id="SSF47413">
    <property type="entry name" value="lambda repressor-like DNA-binding domains"/>
    <property type="match status" value="1"/>
</dbReference>
<protein>
    <submittedName>
        <fullName evidence="2">Regulatory protein</fullName>
    </submittedName>
</protein>
<sequence length="279" mass="32092">MFGAAIRQIRQEKGLTLIDLSDGILAKSQLSRFERGESQVAVTSFFQLLNRLNITFDEMLVYTQQKDDFRELINQVAPRYAKGDKDWLQAIIAQLEAKPLKTPYTVTMLKALLESLGGDQGPSEEELAQLTDYLFTVEFWGQYEITLLGNCAKVISFETLYLLTVELIKKRQATLSQDPGNRKLVVQLAINCLEECVDHFAFQRAAWLIKKIPEILIIESEFFEQTIYTYMKGYYQWQKGVVDGDSAMKDALTVLKLMAPEEFFQTYKTHYEQVMNTDS</sequence>
<dbReference type="AlphaFoldDB" id="A0A239SMM6"/>
<proteinExistence type="predicted"/>
<evidence type="ECO:0000259" key="1">
    <source>
        <dbReference type="PROSITE" id="PS50943"/>
    </source>
</evidence>
<dbReference type="InterPro" id="IPR010057">
    <property type="entry name" value="Transcription_activator_Rgg_C"/>
</dbReference>
<dbReference type="SMART" id="SM00530">
    <property type="entry name" value="HTH_XRE"/>
    <property type="match status" value="1"/>
</dbReference>
<keyword evidence="3" id="KW-1185">Reference proteome</keyword>
<dbReference type="Pfam" id="PF21259">
    <property type="entry name" value="Rgg_C"/>
    <property type="match status" value="1"/>
</dbReference>
<dbReference type="InterPro" id="IPR011990">
    <property type="entry name" value="TPR-like_helical_dom_sf"/>
</dbReference>
<dbReference type="Proteomes" id="UP000215185">
    <property type="component" value="Chromosome 1"/>
</dbReference>
<dbReference type="GO" id="GO:0003677">
    <property type="term" value="F:DNA binding"/>
    <property type="evidence" value="ECO:0007669"/>
    <property type="project" value="InterPro"/>
</dbReference>
<feature type="domain" description="HTH cro/C1-type" evidence="1">
    <location>
        <begin position="6"/>
        <end position="59"/>
    </location>
</feature>
<dbReference type="RefSeq" id="WP_018372937.1">
    <property type="nucleotide sequence ID" value="NZ_LT906439.1"/>
</dbReference>
<dbReference type="NCBIfam" id="TIGR01716">
    <property type="entry name" value="RGG_Cterm"/>
    <property type="match status" value="1"/>
</dbReference>
<dbReference type="PANTHER" id="PTHR37038:SF12">
    <property type="entry name" value="TRANSCRIPTIONAL REGULATOR"/>
    <property type="match status" value="1"/>
</dbReference>
<organism evidence="2 3">
    <name type="scientific">Streptococcus merionis</name>
    <dbReference type="NCBI Taxonomy" id="400065"/>
    <lineage>
        <taxon>Bacteria</taxon>
        <taxon>Bacillati</taxon>
        <taxon>Bacillota</taxon>
        <taxon>Bacilli</taxon>
        <taxon>Lactobacillales</taxon>
        <taxon>Streptococcaceae</taxon>
        <taxon>Streptococcus</taxon>
    </lineage>
</organism>
<dbReference type="eggNOG" id="COG1396">
    <property type="taxonomic scope" value="Bacteria"/>
</dbReference>
<name>A0A239SMM6_9STRE</name>
<evidence type="ECO:0000313" key="3">
    <source>
        <dbReference type="Proteomes" id="UP000215185"/>
    </source>
</evidence>
<gene>
    <name evidence="2" type="ORF">SAMEA4412692_00041</name>
</gene>
<dbReference type="InterPro" id="IPR010982">
    <property type="entry name" value="Lambda_DNA-bd_dom_sf"/>
</dbReference>
<dbReference type="Gene3D" id="1.25.40.10">
    <property type="entry name" value="Tetratricopeptide repeat domain"/>
    <property type="match status" value="1"/>
</dbReference>
<dbReference type="InterPro" id="IPR001387">
    <property type="entry name" value="Cro/C1-type_HTH"/>
</dbReference>
<dbReference type="CDD" id="cd00093">
    <property type="entry name" value="HTH_XRE"/>
    <property type="match status" value="1"/>
</dbReference>
<accession>A0A239SMM6</accession>
<dbReference type="OrthoDB" id="34624at2"/>
<evidence type="ECO:0000313" key="2">
    <source>
        <dbReference type="EMBL" id="SNU86014.1"/>
    </source>
</evidence>
<dbReference type="Pfam" id="PF01381">
    <property type="entry name" value="HTH_3"/>
    <property type="match status" value="1"/>
</dbReference>
<reference evidence="2 3" key="1">
    <citation type="submission" date="2017-06" db="EMBL/GenBank/DDBJ databases">
        <authorList>
            <consortium name="Pathogen Informatics"/>
        </authorList>
    </citation>
    <scope>NUCLEOTIDE SEQUENCE [LARGE SCALE GENOMIC DNA]</scope>
    <source>
        <strain evidence="2 3">NCTC13788</strain>
    </source>
</reference>
<dbReference type="PANTHER" id="PTHR37038">
    <property type="entry name" value="TRANSCRIPTIONAL REGULATOR-RELATED"/>
    <property type="match status" value="1"/>
</dbReference>
<dbReference type="EMBL" id="LT906439">
    <property type="protein sequence ID" value="SNU86014.1"/>
    <property type="molecule type" value="Genomic_DNA"/>
</dbReference>
<dbReference type="KEGG" id="smen:SAMEA4412692_0041"/>
<dbReference type="InterPro" id="IPR053163">
    <property type="entry name" value="HTH-type_regulator_Rgg"/>
</dbReference>
<dbReference type="PROSITE" id="PS50943">
    <property type="entry name" value="HTH_CROC1"/>
    <property type="match status" value="1"/>
</dbReference>